<dbReference type="Pfam" id="PF11280">
    <property type="entry name" value="DUF3081"/>
    <property type="match status" value="1"/>
</dbReference>
<evidence type="ECO:0000313" key="1">
    <source>
        <dbReference type="EMBL" id="BCD98421.1"/>
    </source>
</evidence>
<evidence type="ECO:0000313" key="2">
    <source>
        <dbReference type="Proteomes" id="UP001320119"/>
    </source>
</evidence>
<dbReference type="RefSeq" id="WP_236982736.1">
    <property type="nucleotide sequence ID" value="NZ_AP023086.1"/>
</dbReference>
<dbReference type="Proteomes" id="UP001320119">
    <property type="component" value="Chromosome"/>
</dbReference>
<organism evidence="1 2">
    <name type="scientific">Marinagarivorans cellulosilyticus</name>
    <dbReference type="NCBI Taxonomy" id="2721545"/>
    <lineage>
        <taxon>Bacteria</taxon>
        <taxon>Pseudomonadati</taxon>
        <taxon>Pseudomonadota</taxon>
        <taxon>Gammaproteobacteria</taxon>
        <taxon>Cellvibrionales</taxon>
        <taxon>Cellvibrionaceae</taxon>
        <taxon>Marinagarivorans</taxon>
    </lineage>
</organism>
<reference evidence="1 2" key="1">
    <citation type="journal article" date="2022" name="IScience">
        <title>An ultrasensitive nanofiber-based assay for enzymatic hydrolysis and deep-sea microbial degradation of cellulose.</title>
        <authorList>
            <person name="Tsudome M."/>
            <person name="Tachioka M."/>
            <person name="Miyazaki M."/>
            <person name="Uchimura K."/>
            <person name="Tsuda M."/>
            <person name="Takaki Y."/>
            <person name="Deguchi S."/>
        </authorList>
    </citation>
    <scope>NUCLEOTIDE SEQUENCE [LARGE SCALE GENOMIC DNA]</scope>
    <source>
        <strain evidence="1 2">GE09</strain>
    </source>
</reference>
<dbReference type="KEGG" id="marq:MARGE09_P2622"/>
<proteinExistence type="predicted"/>
<keyword evidence="2" id="KW-1185">Reference proteome</keyword>
<sequence length="92" mass="10583">MKNQYNHPSELDTHLAVQAFQVLRTKGERCAGEFHYGGLKGSTDFDGYTVSLHDDRVSLTVFFKHRFTLKYSKQEDLAAFKQKIQSVVSDRI</sequence>
<dbReference type="InterPro" id="IPR021432">
    <property type="entry name" value="DUF3081"/>
</dbReference>
<accession>A0AAN1WIU3</accession>
<dbReference type="EMBL" id="AP023086">
    <property type="protein sequence ID" value="BCD98421.1"/>
    <property type="molecule type" value="Genomic_DNA"/>
</dbReference>
<protein>
    <recommendedName>
        <fullName evidence="3">DUF3081 domain-containing protein</fullName>
    </recommendedName>
</protein>
<name>A0AAN1WIU3_9GAMM</name>
<evidence type="ECO:0008006" key="3">
    <source>
        <dbReference type="Google" id="ProtNLM"/>
    </source>
</evidence>
<dbReference type="AlphaFoldDB" id="A0AAN1WIU3"/>
<gene>
    <name evidence="1" type="ORF">MARGE09_P2622</name>
</gene>